<keyword evidence="1" id="KW-1133">Transmembrane helix</keyword>
<dbReference type="EMBL" id="JABGBN010000005">
    <property type="protein sequence ID" value="NOL51920.1"/>
    <property type="molecule type" value="Genomic_DNA"/>
</dbReference>
<dbReference type="InterPro" id="IPR009936">
    <property type="entry name" value="DUF1468"/>
</dbReference>
<feature type="transmembrane region" description="Helical" evidence="1">
    <location>
        <begin position="78"/>
        <end position="105"/>
    </location>
</feature>
<name>A0A849P354_9BURK</name>
<proteinExistence type="predicted"/>
<feature type="domain" description="DUF1468" evidence="2">
    <location>
        <begin position="10"/>
        <end position="139"/>
    </location>
</feature>
<feature type="transmembrane region" description="Helical" evidence="1">
    <location>
        <begin position="39"/>
        <end position="57"/>
    </location>
</feature>
<evidence type="ECO:0000313" key="3">
    <source>
        <dbReference type="EMBL" id="NOL51920.1"/>
    </source>
</evidence>
<protein>
    <submittedName>
        <fullName evidence="3">Tripartite tricarboxylate transporter TctB family protein</fullName>
    </submittedName>
</protein>
<keyword evidence="1" id="KW-0472">Membrane</keyword>
<accession>A0A849P354</accession>
<feature type="transmembrane region" description="Helical" evidence="1">
    <location>
        <begin position="111"/>
        <end position="130"/>
    </location>
</feature>
<evidence type="ECO:0000259" key="2">
    <source>
        <dbReference type="Pfam" id="PF07331"/>
    </source>
</evidence>
<evidence type="ECO:0000256" key="1">
    <source>
        <dbReference type="SAM" id="Phobius"/>
    </source>
</evidence>
<keyword evidence="1" id="KW-0812">Transmembrane</keyword>
<dbReference type="Proteomes" id="UP000537862">
    <property type="component" value="Unassembled WGS sequence"/>
</dbReference>
<dbReference type="AlphaFoldDB" id="A0A849P354"/>
<comment type="caution">
    <text evidence="3">The sequence shown here is derived from an EMBL/GenBank/DDBJ whole genome shotgun (WGS) entry which is preliminary data.</text>
</comment>
<evidence type="ECO:0000313" key="4">
    <source>
        <dbReference type="Proteomes" id="UP000537862"/>
    </source>
</evidence>
<gene>
    <name evidence="3" type="ORF">HKX39_07020</name>
</gene>
<reference evidence="3 4" key="1">
    <citation type="submission" date="2020-05" db="EMBL/GenBank/DDBJ databases">
        <authorList>
            <person name="Niu N."/>
        </authorList>
    </citation>
    <scope>NUCLEOTIDE SEQUENCE [LARGE SCALE GENOMIC DNA]</scope>
    <source>
        <strain evidence="3 4">3340-03</strain>
    </source>
</reference>
<keyword evidence="4" id="KW-1185">Reference proteome</keyword>
<dbReference type="Pfam" id="PF07331">
    <property type="entry name" value="TctB"/>
    <property type="match status" value="1"/>
</dbReference>
<organism evidence="3 4">
    <name type="scientific">Pelistega suis</name>
    <dbReference type="NCBI Taxonomy" id="1631957"/>
    <lineage>
        <taxon>Bacteria</taxon>
        <taxon>Pseudomonadati</taxon>
        <taxon>Pseudomonadota</taxon>
        <taxon>Betaproteobacteria</taxon>
        <taxon>Burkholderiales</taxon>
        <taxon>Alcaligenaceae</taxon>
        <taxon>Pelistega</taxon>
    </lineage>
</organism>
<sequence>MTLNDRVLGFAALVIAVFLTVFGYNLESEFSYEPVGPKAFPLIIALIIGLCGLRLIITGGNEVEPNPKGANARIFTMLLYVVAYAFLFQWLGFILSTALMTIFVARLFGGTWVKAVIGGVCMGILFFLLFDKGLDVVLPTGILGDIL</sequence>
<dbReference type="RefSeq" id="WP_171680621.1">
    <property type="nucleotide sequence ID" value="NZ_JABGBN010000005.1"/>
</dbReference>